<dbReference type="Proteomes" id="UP000887580">
    <property type="component" value="Unplaced"/>
</dbReference>
<reference evidence="2" key="1">
    <citation type="submission" date="2022-11" db="UniProtKB">
        <authorList>
            <consortium name="WormBaseParasite"/>
        </authorList>
    </citation>
    <scope>IDENTIFICATION</scope>
</reference>
<proteinExistence type="predicted"/>
<organism evidence="1 2">
    <name type="scientific">Panagrolaimus sp. PS1159</name>
    <dbReference type="NCBI Taxonomy" id="55785"/>
    <lineage>
        <taxon>Eukaryota</taxon>
        <taxon>Metazoa</taxon>
        <taxon>Ecdysozoa</taxon>
        <taxon>Nematoda</taxon>
        <taxon>Chromadorea</taxon>
        <taxon>Rhabditida</taxon>
        <taxon>Tylenchina</taxon>
        <taxon>Panagrolaimomorpha</taxon>
        <taxon>Panagrolaimoidea</taxon>
        <taxon>Panagrolaimidae</taxon>
        <taxon>Panagrolaimus</taxon>
    </lineage>
</organism>
<name>A0AC35G718_9BILA</name>
<sequence length="254" mass="27861">MKVINIIKTACILMFVLIADWRNVLNQATEVDVDGKKIKLHAITLPLLPEDKVMSKYGIINNCAIADEEVKCTMTKNDGGFVGDGVIVAFLALTIIFYIINIIIMLTSIFLTSFPPKALYFLPIACFVGSVFLLAAATIFLIYYNTYYVPMKGVAPFDGDTIYKAAVALGAGSLYKQDDDILIGPYPYKIVYGAGFYLVVVATIFSVLSICASGFAAYKSVHDEVVIEEKQEVKVVKVQAESQSSEKNDSQKSN</sequence>
<dbReference type="WBParaSite" id="PS1159_v2.g24155.t1">
    <property type="protein sequence ID" value="PS1159_v2.g24155.t1"/>
    <property type="gene ID" value="PS1159_v2.g24155"/>
</dbReference>
<evidence type="ECO:0000313" key="2">
    <source>
        <dbReference type="WBParaSite" id="PS1159_v2.g24155.t1"/>
    </source>
</evidence>
<accession>A0AC35G718</accession>
<protein>
    <submittedName>
        <fullName evidence="2">MARVEL domain-containing protein</fullName>
    </submittedName>
</protein>
<evidence type="ECO:0000313" key="1">
    <source>
        <dbReference type="Proteomes" id="UP000887580"/>
    </source>
</evidence>